<evidence type="ECO:0000256" key="1">
    <source>
        <dbReference type="SAM" id="Phobius"/>
    </source>
</evidence>
<evidence type="ECO:0000313" key="3">
    <source>
        <dbReference type="Proteomes" id="UP000466445"/>
    </source>
</evidence>
<evidence type="ECO:0000313" key="2">
    <source>
        <dbReference type="EMBL" id="BBY59150.1"/>
    </source>
</evidence>
<dbReference type="AlphaFoldDB" id="A0A7I7SRC8"/>
<keyword evidence="3" id="KW-1185">Reference proteome</keyword>
<sequence>MPSGVPAFTANSTGPLAPVAGAVALMVTVIGPNGVVIVCVVVLVSDALGVLAADVAPADDDALLDALTDGVLTRLVVAALLLRFGPASVPASALVDELDDAELEAWWPPASAWATPAAPASAAPTPSVRAPAPSHVLTPNVRLRPLVTAVPVLVAISQSPVAAEAHPCAGWLPTIFPIFCGAG</sequence>
<protein>
    <submittedName>
        <fullName evidence="2">Uncharacterized protein</fullName>
    </submittedName>
</protein>
<feature type="transmembrane region" description="Helical" evidence="1">
    <location>
        <begin position="20"/>
        <end position="44"/>
    </location>
</feature>
<gene>
    <name evidence="2" type="ORF">MSAR_22860</name>
</gene>
<dbReference type="EMBL" id="AP022595">
    <property type="protein sequence ID" value="BBY59150.1"/>
    <property type="molecule type" value="Genomic_DNA"/>
</dbReference>
<dbReference type="KEGG" id="msar:MSAR_22860"/>
<reference evidence="2 3" key="1">
    <citation type="journal article" date="2019" name="Emerg. Microbes Infect.">
        <title>Comprehensive subspecies identification of 175 nontuberculous mycobacteria species based on 7547 genomic profiles.</title>
        <authorList>
            <person name="Matsumoto Y."/>
            <person name="Kinjo T."/>
            <person name="Motooka D."/>
            <person name="Nabeya D."/>
            <person name="Jung N."/>
            <person name="Uechi K."/>
            <person name="Horii T."/>
            <person name="Iida T."/>
            <person name="Fujita J."/>
            <person name="Nakamura S."/>
        </authorList>
    </citation>
    <scope>NUCLEOTIDE SEQUENCE [LARGE SCALE GENOMIC DNA]</scope>
    <source>
        <strain evidence="2 3">JCM 30395</strain>
    </source>
</reference>
<organism evidence="2 3">
    <name type="scientific">Mycolicibacterium sarraceniae</name>
    <dbReference type="NCBI Taxonomy" id="1534348"/>
    <lineage>
        <taxon>Bacteria</taxon>
        <taxon>Bacillati</taxon>
        <taxon>Actinomycetota</taxon>
        <taxon>Actinomycetes</taxon>
        <taxon>Mycobacteriales</taxon>
        <taxon>Mycobacteriaceae</taxon>
        <taxon>Mycolicibacterium</taxon>
    </lineage>
</organism>
<keyword evidence="1" id="KW-0812">Transmembrane</keyword>
<proteinExistence type="predicted"/>
<accession>A0A7I7SRC8</accession>
<keyword evidence="1" id="KW-1133">Transmembrane helix</keyword>
<name>A0A7I7SRC8_9MYCO</name>
<keyword evidence="1" id="KW-0472">Membrane</keyword>
<dbReference type="Proteomes" id="UP000466445">
    <property type="component" value="Chromosome"/>
</dbReference>